<proteinExistence type="inferred from homology"/>
<feature type="transmembrane region" description="Helical" evidence="8">
    <location>
        <begin position="126"/>
        <end position="143"/>
    </location>
</feature>
<dbReference type="EMBL" id="AP023415">
    <property type="protein sequence ID" value="BCK78229.1"/>
    <property type="molecule type" value="Genomic_DNA"/>
</dbReference>
<dbReference type="GO" id="GO:0005886">
    <property type="term" value="C:plasma membrane"/>
    <property type="evidence" value="ECO:0007669"/>
    <property type="project" value="UniProtKB-SubCell"/>
</dbReference>
<reference evidence="10" key="1">
    <citation type="submission" date="2020-09" db="EMBL/GenBank/DDBJ databases">
        <title>New species isolated from human feces.</title>
        <authorList>
            <person name="Kitahara M."/>
            <person name="Shigeno Y."/>
            <person name="Shime M."/>
            <person name="Matsumoto Y."/>
            <person name="Nakamura S."/>
            <person name="Motooka D."/>
            <person name="Fukuoka S."/>
            <person name="Nishikawa H."/>
            <person name="Benno Y."/>
        </authorList>
    </citation>
    <scope>NUCLEOTIDE SEQUENCE</scope>
    <source>
        <strain evidence="10">MM35</strain>
    </source>
</reference>
<evidence type="ECO:0000259" key="9">
    <source>
        <dbReference type="Pfam" id="PF00892"/>
    </source>
</evidence>
<dbReference type="AlphaFoldDB" id="A0A810PMT5"/>
<feature type="transmembrane region" description="Helical" evidence="8">
    <location>
        <begin position="12"/>
        <end position="29"/>
    </location>
</feature>
<keyword evidence="4" id="KW-1003">Cell membrane</keyword>
<feature type="transmembrane region" description="Helical" evidence="8">
    <location>
        <begin position="149"/>
        <end position="167"/>
    </location>
</feature>
<gene>
    <name evidence="10" type="ORF">MM35RIKEN_04210</name>
</gene>
<evidence type="ECO:0000256" key="7">
    <source>
        <dbReference type="ARBA" id="ARBA00023136"/>
    </source>
</evidence>
<evidence type="ECO:0000256" key="6">
    <source>
        <dbReference type="ARBA" id="ARBA00022989"/>
    </source>
</evidence>
<sequence>MQEINYKKGIPTLLLCFFIWGFQPLYWYICGEWDTYFLLACRIIWAAVCCLCILWAQGKLPQLLAVFRDKNILKREIPASVFLLADWGVYLWAVQNGRVLECSLGYYIQPIVVFILGAVIFREKVSWRHIVILAVVVVGIVLSTDGFNGIPYVTILLAVCFAIYAAIKRSLRIDSVVSTSAEIVMMVPLALLFILFFRMGDTGMGSITPLRQLMLLGAGVVTAMPMVLYSVGVKYLPLMTAGFCQYLSPTLAIVCGMVMGEYLTAEKLRSFYFIWAGVLLYCLNTVYEERKKSRLKP</sequence>
<evidence type="ECO:0000256" key="1">
    <source>
        <dbReference type="ARBA" id="ARBA00004651"/>
    </source>
</evidence>
<keyword evidence="5 8" id="KW-0812">Transmembrane</keyword>
<dbReference type="PANTHER" id="PTHR32322">
    <property type="entry name" value="INNER MEMBRANE TRANSPORTER"/>
    <property type="match status" value="1"/>
</dbReference>
<evidence type="ECO:0000256" key="2">
    <source>
        <dbReference type="ARBA" id="ARBA00007362"/>
    </source>
</evidence>
<comment type="similarity">
    <text evidence="2">Belongs to the EamA transporter family.</text>
</comment>
<keyword evidence="6 8" id="KW-1133">Transmembrane helix</keyword>
<dbReference type="InterPro" id="IPR050638">
    <property type="entry name" value="AA-Vitamin_Transporters"/>
</dbReference>
<evidence type="ECO:0000256" key="4">
    <source>
        <dbReference type="ARBA" id="ARBA00022475"/>
    </source>
</evidence>
<name>A0A810PMT5_9FIRM</name>
<dbReference type="RefSeq" id="WP_212818853.1">
    <property type="nucleotide sequence ID" value="NZ_AP023415.1"/>
</dbReference>
<feature type="domain" description="EamA" evidence="9">
    <location>
        <begin position="8"/>
        <end position="143"/>
    </location>
</feature>
<dbReference type="KEGG" id="vfa:MM35RIKEN_04210"/>
<accession>A0A810PMT5</accession>
<feature type="transmembrane region" description="Helical" evidence="8">
    <location>
        <begin position="105"/>
        <end position="121"/>
    </location>
</feature>
<feature type="domain" description="EamA" evidence="9">
    <location>
        <begin position="154"/>
        <end position="280"/>
    </location>
</feature>
<dbReference type="NCBIfam" id="TIGR00688">
    <property type="entry name" value="rarD"/>
    <property type="match status" value="1"/>
</dbReference>
<evidence type="ECO:0000313" key="11">
    <source>
        <dbReference type="Proteomes" id="UP000681343"/>
    </source>
</evidence>
<dbReference type="Proteomes" id="UP000681343">
    <property type="component" value="Chromosome"/>
</dbReference>
<dbReference type="InterPro" id="IPR004626">
    <property type="entry name" value="RarD"/>
</dbReference>
<evidence type="ECO:0000313" key="10">
    <source>
        <dbReference type="EMBL" id="BCK78229.1"/>
    </source>
</evidence>
<feature type="transmembrane region" description="Helical" evidence="8">
    <location>
        <begin position="270"/>
        <end position="287"/>
    </location>
</feature>
<evidence type="ECO:0000256" key="5">
    <source>
        <dbReference type="ARBA" id="ARBA00022692"/>
    </source>
</evidence>
<feature type="transmembrane region" description="Helical" evidence="8">
    <location>
        <begin position="243"/>
        <end position="264"/>
    </location>
</feature>
<feature type="transmembrane region" description="Helical" evidence="8">
    <location>
        <begin position="179"/>
        <end position="200"/>
    </location>
</feature>
<dbReference type="PANTHER" id="PTHR32322:SF2">
    <property type="entry name" value="EAMA DOMAIN-CONTAINING PROTEIN"/>
    <property type="match status" value="1"/>
</dbReference>
<feature type="transmembrane region" description="Helical" evidence="8">
    <location>
        <begin position="212"/>
        <end position="231"/>
    </location>
</feature>
<keyword evidence="11" id="KW-1185">Reference proteome</keyword>
<organism evidence="10 11">
    <name type="scientific">Vescimonas fastidiosa</name>
    <dbReference type="NCBI Taxonomy" id="2714353"/>
    <lineage>
        <taxon>Bacteria</taxon>
        <taxon>Bacillati</taxon>
        <taxon>Bacillota</taxon>
        <taxon>Clostridia</taxon>
        <taxon>Eubacteriales</taxon>
        <taxon>Oscillospiraceae</taxon>
        <taxon>Vescimonas</taxon>
    </lineage>
</organism>
<keyword evidence="3" id="KW-0813">Transport</keyword>
<dbReference type="Pfam" id="PF00892">
    <property type="entry name" value="EamA"/>
    <property type="match status" value="2"/>
</dbReference>
<comment type="subcellular location">
    <subcellularLocation>
        <location evidence="1">Cell membrane</location>
        <topology evidence="1">Multi-pass membrane protein</topology>
    </subcellularLocation>
</comment>
<evidence type="ECO:0000256" key="8">
    <source>
        <dbReference type="SAM" id="Phobius"/>
    </source>
</evidence>
<keyword evidence="7 8" id="KW-0472">Membrane</keyword>
<protein>
    <submittedName>
        <fullName evidence="10">Transporter</fullName>
    </submittedName>
</protein>
<dbReference type="SUPFAM" id="SSF103481">
    <property type="entry name" value="Multidrug resistance efflux transporter EmrE"/>
    <property type="match status" value="2"/>
</dbReference>
<dbReference type="InterPro" id="IPR037185">
    <property type="entry name" value="EmrE-like"/>
</dbReference>
<dbReference type="InterPro" id="IPR000620">
    <property type="entry name" value="EamA_dom"/>
</dbReference>
<feature type="transmembrane region" description="Helical" evidence="8">
    <location>
        <begin position="35"/>
        <end position="56"/>
    </location>
</feature>
<evidence type="ECO:0000256" key="3">
    <source>
        <dbReference type="ARBA" id="ARBA00022448"/>
    </source>
</evidence>